<evidence type="ECO:0000256" key="1">
    <source>
        <dbReference type="SAM" id="Phobius"/>
    </source>
</evidence>
<keyword evidence="3" id="KW-1185">Reference proteome</keyword>
<dbReference type="EMBL" id="FJUX01000303">
    <property type="protein sequence ID" value="CZT13975.1"/>
    <property type="molecule type" value="Genomic_DNA"/>
</dbReference>
<sequence>MNLGPGIYPSPYIIFSTILVIASKSGELLYLFNKLNSKLYKHYSLLDYINTKYTILSSLLPSSEAKDKELNREFIKKAIFKAIISNTKGRRNLPSSSKIVSDLDTLGPSLKKKAYRISYYTRSTTRAILVNLSKKLDIVVLVLNILDLLEAPETLGEKANKVEVIKEIEF</sequence>
<keyword evidence="1" id="KW-1133">Transmembrane helix</keyword>
<dbReference type="AlphaFoldDB" id="A0A1E1LU48"/>
<gene>
    <name evidence="2" type="ORF">RAG0_18099</name>
</gene>
<keyword evidence="1" id="KW-0812">Transmembrane</keyword>
<dbReference type="Proteomes" id="UP000178912">
    <property type="component" value="Unassembled WGS sequence"/>
</dbReference>
<evidence type="ECO:0000313" key="3">
    <source>
        <dbReference type="Proteomes" id="UP000178912"/>
    </source>
</evidence>
<keyword evidence="1" id="KW-0472">Membrane</keyword>
<evidence type="ECO:0000313" key="2">
    <source>
        <dbReference type="EMBL" id="CZT13975.1"/>
    </source>
</evidence>
<reference evidence="3" key="1">
    <citation type="submission" date="2016-03" db="EMBL/GenBank/DDBJ databases">
        <authorList>
            <person name="Guldener U."/>
        </authorList>
    </citation>
    <scope>NUCLEOTIDE SEQUENCE [LARGE SCALE GENOMIC DNA]</scope>
    <source>
        <strain evidence="3">04CH-RAC-A.6.1</strain>
    </source>
</reference>
<feature type="transmembrane region" description="Helical" evidence="1">
    <location>
        <begin position="12"/>
        <end position="32"/>
    </location>
</feature>
<accession>A0A1E1LU48</accession>
<protein>
    <submittedName>
        <fullName evidence="2">Uncharacterized protein</fullName>
    </submittedName>
</protein>
<name>A0A1E1LU48_9HELO</name>
<proteinExistence type="predicted"/>
<organism evidence="2 3">
    <name type="scientific">Rhynchosporium agropyri</name>
    <dbReference type="NCBI Taxonomy" id="914238"/>
    <lineage>
        <taxon>Eukaryota</taxon>
        <taxon>Fungi</taxon>
        <taxon>Dikarya</taxon>
        <taxon>Ascomycota</taxon>
        <taxon>Pezizomycotina</taxon>
        <taxon>Leotiomycetes</taxon>
        <taxon>Helotiales</taxon>
        <taxon>Ploettnerulaceae</taxon>
        <taxon>Rhynchosporium</taxon>
    </lineage>
</organism>